<comment type="caution">
    <text evidence="4">The sequence shown here is derived from an EMBL/GenBank/DDBJ whole genome shotgun (WGS) entry which is preliminary data.</text>
</comment>
<protein>
    <submittedName>
        <fullName evidence="4">PEP-CTERM sorting domain-containing protein</fullName>
    </submittedName>
</protein>
<evidence type="ECO:0000259" key="3">
    <source>
        <dbReference type="Pfam" id="PF07589"/>
    </source>
</evidence>
<dbReference type="InterPro" id="IPR013424">
    <property type="entry name" value="Ice-binding_C"/>
</dbReference>
<dbReference type="AlphaFoldDB" id="A0AA41R602"/>
<evidence type="ECO:0000256" key="1">
    <source>
        <dbReference type="SAM" id="Phobius"/>
    </source>
</evidence>
<sequence>MRRLTGLAIGVSLVFLMAAVAGAAVFTETVNFDQTYWGHGTVEWGHNTPDDFAVPPDVVNSATIEIFASGLNNNNDEIVMNGQFQGYLQNQTWSWIWFPFWGEYEGDSFDVADILNTGWAEGDVLEVSLNYSEYSYFFGVPVPNRFNLNRSVFTLDYEAAAVPEPATLLLLGAGMLGLVGVSRKKFRK</sequence>
<feature type="signal peptide" evidence="2">
    <location>
        <begin position="1"/>
        <end position="23"/>
    </location>
</feature>
<proteinExistence type="predicted"/>
<organism evidence="4 5">
    <name type="scientific">Desulfatitalea alkaliphila</name>
    <dbReference type="NCBI Taxonomy" id="2929485"/>
    <lineage>
        <taxon>Bacteria</taxon>
        <taxon>Pseudomonadati</taxon>
        <taxon>Thermodesulfobacteriota</taxon>
        <taxon>Desulfobacteria</taxon>
        <taxon>Desulfobacterales</taxon>
        <taxon>Desulfosarcinaceae</taxon>
        <taxon>Desulfatitalea</taxon>
    </lineage>
</organism>
<dbReference type="RefSeq" id="WP_246914634.1">
    <property type="nucleotide sequence ID" value="NZ_JALJRB010000039.1"/>
</dbReference>
<gene>
    <name evidence="4" type="ORF">MRX98_20605</name>
</gene>
<keyword evidence="1" id="KW-0472">Membrane</keyword>
<keyword evidence="5" id="KW-1185">Reference proteome</keyword>
<keyword evidence="1" id="KW-1133">Transmembrane helix</keyword>
<evidence type="ECO:0000313" key="5">
    <source>
        <dbReference type="Proteomes" id="UP001165427"/>
    </source>
</evidence>
<feature type="transmembrane region" description="Helical" evidence="1">
    <location>
        <begin position="165"/>
        <end position="182"/>
    </location>
</feature>
<evidence type="ECO:0000313" key="4">
    <source>
        <dbReference type="EMBL" id="MCJ8502989.1"/>
    </source>
</evidence>
<feature type="domain" description="Ice-binding protein C-terminal" evidence="3">
    <location>
        <begin position="161"/>
        <end position="184"/>
    </location>
</feature>
<accession>A0AA41R602</accession>
<evidence type="ECO:0000256" key="2">
    <source>
        <dbReference type="SAM" id="SignalP"/>
    </source>
</evidence>
<dbReference type="NCBIfam" id="TIGR02595">
    <property type="entry name" value="PEP_CTERM"/>
    <property type="match status" value="1"/>
</dbReference>
<name>A0AA41R602_9BACT</name>
<keyword evidence="2" id="KW-0732">Signal</keyword>
<dbReference type="Proteomes" id="UP001165427">
    <property type="component" value="Unassembled WGS sequence"/>
</dbReference>
<reference evidence="4" key="1">
    <citation type="submission" date="2022-04" db="EMBL/GenBank/DDBJ databases">
        <title>Desulfatitalea alkaliphila sp. nov., a novel anaerobic sulfate-reducing bacterium isolated from terrestrial mud volcano, Taman Peninsula, Russia.</title>
        <authorList>
            <person name="Khomyakova M.A."/>
            <person name="Merkel A.Y."/>
            <person name="Slobodkin A.I."/>
        </authorList>
    </citation>
    <scope>NUCLEOTIDE SEQUENCE</scope>
    <source>
        <strain evidence="4">M08but</strain>
    </source>
</reference>
<dbReference type="Pfam" id="PF07589">
    <property type="entry name" value="PEP-CTERM"/>
    <property type="match status" value="1"/>
</dbReference>
<dbReference type="EMBL" id="JALJRB010000039">
    <property type="protein sequence ID" value="MCJ8502989.1"/>
    <property type="molecule type" value="Genomic_DNA"/>
</dbReference>
<feature type="chain" id="PRO_5041386773" evidence="2">
    <location>
        <begin position="24"/>
        <end position="188"/>
    </location>
</feature>
<keyword evidence="1" id="KW-0812">Transmembrane</keyword>